<dbReference type="Gene3D" id="6.10.10.40">
    <property type="entry name" value="Catechol 1,2-dioxygenase multimerisation domain-like"/>
    <property type="match status" value="1"/>
</dbReference>
<keyword evidence="4 10" id="KW-0223">Dioxygenase</keyword>
<organism evidence="10 11">
    <name type="scientific">Nocardioides albidus</name>
    <dbReference type="NCBI Taxonomy" id="1517589"/>
    <lineage>
        <taxon>Bacteria</taxon>
        <taxon>Bacillati</taxon>
        <taxon>Actinomycetota</taxon>
        <taxon>Actinomycetes</taxon>
        <taxon>Propionibacteriales</taxon>
        <taxon>Nocardioidaceae</taxon>
        <taxon>Nocardioides</taxon>
    </lineage>
</organism>
<keyword evidence="5 10" id="KW-0560">Oxidoreductase</keyword>
<evidence type="ECO:0000259" key="9">
    <source>
        <dbReference type="Pfam" id="PF04444"/>
    </source>
</evidence>
<dbReference type="InterPro" id="IPR015889">
    <property type="entry name" value="Intradiol_dOase_core"/>
</dbReference>
<evidence type="ECO:0000256" key="5">
    <source>
        <dbReference type="ARBA" id="ARBA00023002"/>
    </source>
</evidence>
<dbReference type="Gene3D" id="2.60.130.10">
    <property type="entry name" value="Aromatic compound dioxygenase"/>
    <property type="match status" value="1"/>
</dbReference>
<keyword evidence="6" id="KW-0408">Iron</keyword>
<evidence type="ECO:0000313" key="10">
    <source>
        <dbReference type="EMBL" id="TNM37501.1"/>
    </source>
</evidence>
<dbReference type="GO" id="GO:0018576">
    <property type="term" value="F:catechol 1,2-dioxygenase activity"/>
    <property type="evidence" value="ECO:0007669"/>
    <property type="project" value="UniProtKB-EC"/>
</dbReference>
<evidence type="ECO:0000256" key="3">
    <source>
        <dbReference type="ARBA" id="ARBA00022723"/>
    </source>
</evidence>
<evidence type="ECO:0000256" key="6">
    <source>
        <dbReference type="ARBA" id="ARBA00023004"/>
    </source>
</evidence>
<feature type="compositionally biased region" description="Basic and acidic residues" evidence="7">
    <location>
        <begin position="25"/>
        <end position="35"/>
    </location>
</feature>
<reference evidence="10 11" key="1">
    <citation type="journal article" date="2016" name="Int. J. Syst. Evol. Microbiol.">
        <title>Nocardioides albidus sp. nov., an actinobacterium isolated from garden soil.</title>
        <authorList>
            <person name="Singh H."/>
            <person name="Du J."/>
            <person name="Trinh H."/>
            <person name="Won K."/>
            <person name="Yang J.E."/>
            <person name="Yin C."/>
            <person name="Kook M."/>
            <person name="Yi T.H."/>
        </authorList>
    </citation>
    <scope>NUCLEOTIDE SEQUENCE [LARGE SCALE GENOMIC DNA]</scope>
    <source>
        <strain evidence="10 11">CCTCC AB 2015297</strain>
    </source>
</reference>
<feature type="domain" description="Catechol dioxygenase N-terminal" evidence="9">
    <location>
        <begin position="43"/>
        <end position="109"/>
    </location>
</feature>
<evidence type="ECO:0000313" key="11">
    <source>
        <dbReference type="Proteomes" id="UP000313231"/>
    </source>
</evidence>
<dbReference type="EC" id="1.13.11.1" evidence="10"/>
<keyword evidence="11" id="KW-1185">Reference proteome</keyword>
<dbReference type="AlphaFoldDB" id="A0A5C4VNX8"/>
<dbReference type="SUPFAM" id="SSF49482">
    <property type="entry name" value="Aromatic compound dioxygenase"/>
    <property type="match status" value="1"/>
</dbReference>
<evidence type="ECO:0000256" key="1">
    <source>
        <dbReference type="ARBA" id="ARBA00001965"/>
    </source>
</evidence>
<dbReference type="NCBIfam" id="TIGR02438">
    <property type="entry name" value="catachol_actin"/>
    <property type="match status" value="1"/>
</dbReference>
<dbReference type="PANTHER" id="PTHR33711:SF7">
    <property type="entry name" value="INTRADIOL RING-CLEAVAGE DIOXYGENASES DOMAIN-CONTAINING PROTEIN-RELATED"/>
    <property type="match status" value="1"/>
</dbReference>
<dbReference type="InterPro" id="IPR050770">
    <property type="entry name" value="Intradiol_RC_Dioxygenase"/>
</dbReference>
<dbReference type="GO" id="GO:0008199">
    <property type="term" value="F:ferric iron binding"/>
    <property type="evidence" value="ECO:0007669"/>
    <property type="project" value="InterPro"/>
</dbReference>
<keyword evidence="3" id="KW-0479">Metal-binding</keyword>
<evidence type="ECO:0000259" key="8">
    <source>
        <dbReference type="Pfam" id="PF00775"/>
    </source>
</evidence>
<dbReference type="InterPro" id="IPR043029">
    <property type="entry name" value="1_2-CTD_multi_dom"/>
</dbReference>
<evidence type="ECO:0000256" key="7">
    <source>
        <dbReference type="SAM" id="MobiDB-lite"/>
    </source>
</evidence>
<dbReference type="EMBL" id="VDMP01000026">
    <property type="protein sequence ID" value="TNM37501.1"/>
    <property type="molecule type" value="Genomic_DNA"/>
</dbReference>
<dbReference type="OrthoDB" id="9800887at2"/>
<dbReference type="InterPro" id="IPR000627">
    <property type="entry name" value="Intradiol_dOase_C"/>
</dbReference>
<protein>
    <submittedName>
        <fullName evidence="10">Catechol 1,2-dioxygenase</fullName>
        <ecNumber evidence="10">1.13.11.1</ecNumber>
    </submittedName>
</protein>
<dbReference type="Pfam" id="PF04444">
    <property type="entry name" value="Dioxygenase_N"/>
    <property type="match status" value="1"/>
</dbReference>
<dbReference type="GO" id="GO:0009712">
    <property type="term" value="P:catechol-containing compound metabolic process"/>
    <property type="evidence" value="ECO:0007669"/>
    <property type="project" value="InterPro"/>
</dbReference>
<evidence type="ECO:0000256" key="4">
    <source>
        <dbReference type="ARBA" id="ARBA00022964"/>
    </source>
</evidence>
<dbReference type="Proteomes" id="UP000313231">
    <property type="component" value="Unassembled WGS sequence"/>
</dbReference>
<dbReference type="InterPro" id="IPR012800">
    <property type="entry name" value="Cchol_dOase_actb"/>
</dbReference>
<dbReference type="PANTHER" id="PTHR33711">
    <property type="entry name" value="DIOXYGENASE, PUTATIVE (AFU_ORTHOLOGUE AFUA_2G02910)-RELATED"/>
    <property type="match status" value="1"/>
</dbReference>
<feature type="compositionally biased region" description="Low complexity" evidence="7">
    <location>
        <begin position="8"/>
        <end position="24"/>
    </location>
</feature>
<feature type="region of interest" description="Disordered" evidence="7">
    <location>
        <begin position="105"/>
        <end position="129"/>
    </location>
</feature>
<dbReference type="RefSeq" id="WP_139624048.1">
    <property type="nucleotide sequence ID" value="NZ_VDMP01000026.1"/>
</dbReference>
<gene>
    <name evidence="10" type="primary">catA</name>
    <name evidence="10" type="ORF">FHP29_16935</name>
</gene>
<evidence type="ECO:0000256" key="2">
    <source>
        <dbReference type="ARBA" id="ARBA00007825"/>
    </source>
</evidence>
<feature type="region of interest" description="Disordered" evidence="7">
    <location>
        <begin position="1"/>
        <end position="35"/>
    </location>
</feature>
<comment type="cofactor">
    <cofactor evidence="1">
        <name>Fe(3+)</name>
        <dbReference type="ChEBI" id="CHEBI:29034"/>
    </cofactor>
</comment>
<name>A0A5C4VNX8_9ACTN</name>
<proteinExistence type="inferred from homology"/>
<sequence length="292" mass="31391">MTTDQTPGAAETLATAAASGSAATERFETDKSPYDAVKDTSPERVDLLARSVLDAVHQTIRTHKVTYAEYNALKAWLIQVGKDGEWPLFLDVWVEHVVEEVATEHREGSKGTIEGPYYVPDAPEQGATGTIPMREGEQGTALTWTGTVTSTDGSPLAGAKVELWHADADGFYSQFAPGIPEWNLRGTFTVGDDGAFEIHTVQPAPYQIPTDGSCGKLISAAGWHAWRPAHLHVKVSAPGHELLTAQLYFPGDEHNDDDIASAVKPELMLDPKPAGDGTVAVDYGFVLDPVRA</sequence>
<feature type="domain" description="Intradiol ring-cleavage dioxygenases" evidence="8">
    <location>
        <begin position="113"/>
        <end position="289"/>
    </location>
</feature>
<comment type="caution">
    <text evidence="10">The sequence shown here is derived from an EMBL/GenBank/DDBJ whole genome shotgun (WGS) entry which is preliminary data.</text>
</comment>
<dbReference type="InterPro" id="IPR007535">
    <property type="entry name" value="Catechol_dOase_N"/>
</dbReference>
<comment type="similarity">
    <text evidence="2">Belongs to the intradiol ring-cleavage dioxygenase family.</text>
</comment>
<dbReference type="Pfam" id="PF00775">
    <property type="entry name" value="Dioxygenase_C"/>
    <property type="match status" value="1"/>
</dbReference>
<accession>A0A5C4VNX8</accession>